<dbReference type="AlphaFoldDB" id="A0A1H5ZBQ4"/>
<sequence>MQTVGQDGEHSRPSITGVIVARNEADKVMHALASVRPILDELLFCDMESSDATAAIAASFGATVIPVALATGQEPVRPAAVAKASGEWVLMFDADEVIEPRLRETLLRIARQDEADVVSLPRFNYLFGKPMYGALMGANDDRQIRFFKKGAVEVTAALHVQPVVQPGARLKELTFQHDGAIIHFNYVDIDNYLTKFIRYTYMESRKPSAAAKYKLFPTILKMGWEFVNRYLRKGGYRDGWRGFYIAASMSFYRLTIWARVCEMEDVGTREQIQSIYSREAARSVRENH</sequence>
<dbReference type="RefSeq" id="WP_103933437.1">
    <property type="nucleotide sequence ID" value="NZ_FNVA01000004.1"/>
</dbReference>
<name>A0A1H5ZBQ4_9BACT</name>
<keyword evidence="3" id="KW-0808">Transferase</keyword>
<dbReference type="GO" id="GO:0016740">
    <property type="term" value="F:transferase activity"/>
    <property type="evidence" value="ECO:0007669"/>
    <property type="project" value="UniProtKB-KW"/>
</dbReference>
<dbReference type="PANTHER" id="PTHR43630">
    <property type="entry name" value="POLY-BETA-1,6-N-ACETYL-D-GLUCOSAMINE SYNTHASE"/>
    <property type="match status" value="1"/>
</dbReference>
<dbReference type="Proteomes" id="UP000236728">
    <property type="component" value="Unassembled WGS sequence"/>
</dbReference>
<protein>
    <submittedName>
        <fullName evidence="3">Glycosyltransferase involved in cell wall bisynthesis</fullName>
    </submittedName>
</protein>
<reference evidence="3 4" key="1">
    <citation type="submission" date="2016-10" db="EMBL/GenBank/DDBJ databases">
        <authorList>
            <person name="de Groot N.N."/>
        </authorList>
    </citation>
    <scope>NUCLEOTIDE SEQUENCE [LARGE SCALE GENOMIC DNA]</scope>
    <source>
        <strain evidence="3 4">DSM 22489</strain>
    </source>
</reference>
<dbReference type="SUPFAM" id="SSF53448">
    <property type="entry name" value="Nucleotide-diphospho-sugar transferases"/>
    <property type="match status" value="1"/>
</dbReference>
<organism evidence="3 4">
    <name type="scientific">Bryocella elongata</name>
    <dbReference type="NCBI Taxonomy" id="863522"/>
    <lineage>
        <taxon>Bacteria</taxon>
        <taxon>Pseudomonadati</taxon>
        <taxon>Acidobacteriota</taxon>
        <taxon>Terriglobia</taxon>
        <taxon>Terriglobales</taxon>
        <taxon>Acidobacteriaceae</taxon>
        <taxon>Bryocella</taxon>
    </lineage>
</organism>
<comment type="similarity">
    <text evidence="1">Belongs to the glycosyltransferase 2 family. WaaE/KdtX subfamily.</text>
</comment>
<dbReference type="PANTHER" id="PTHR43630:SF2">
    <property type="entry name" value="GLYCOSYLTRANSFERASE"/>
    <property type="match status" value="1"/>
</dbReference>
<evidence type="ECO:0000313" key="3">
    <source>
        <dbReference type="EMBL" id="SEG33165.1"/>
    </source>
</evidence>
<dbReference type="Pfam" id="PF00535">
    <property type="entry name" value="Glycos_transf_2"/>
    <property type="match status" value="1"/>
</dbReference>
<feature type="domain" description="Glycosyltransferase 2-like" evidence="2">
    <location>
        <begin position="18"/>
        <end position="125"/>
    </location>
</feature>
<dbReference type="CDD" id="cd02511">
    <property type="entry name" value="Beta4Glucosyltransferase"/>
    <property type="match status" value="1"/>
</dbReference>
<dbReference type="InterPro" id="IPR001173">
    <property type="entry name" value="Glyco_trans_2-like"/>
</dbReference>
<evidence type="ECO:0000259" key="2">
    <source>
        <dbReference type="Pfam" id="PF00535"/>
    </source>
</evidence>
<evidence type="ECO:0000256" key="1">
    <source>
        <dbReference type="ARBA" id="ARBA00038494"/>
    </source>
</evidence>
<evidence type="ECO:0000313" key="4">
    <source>
        <dbReference type="Proteomes" id="UP000236728"/>
    </source>
</evidence>
<dbReference type="EMBL" id="FNVA01000004">
    <property type="protein sequence ID" value="SEG33165.1"/>
    <property type="molecule type" value="Genomic_DNA"/>
</dbReference>
<proteinExistence type="inferred from homology"/>
<accession>A0A1H5ZBQ4</accession>
<dbReference type="InterPro" id="IPR029044">
    <property type="entry name" value="Nucleotide-diphossugar_trans"/>
</dbReference>
<dbReference type="OrthoDB" id="9815923at2"/>
<gene>
    <name evidence="3" type="ORF">SAMN05421819_2542</name>
</gene>
<keyword evidence="4" id="KW-1185">Reference proteome</keyword>
<dbReference type="Gene3D" id="3.90.550.10">
    <property type="entry name" value="Spore Coat Polysaccharide Biosynthesis Protein SpsA, Chain A"/>
    <property type="match status" value="1"/>
</dbReference>